<sequence>MMEHKLIFASIPLFVLITVFSLTIQDSFGETRIECRGLMISDASLTPVERVYALKTCDQSENKISQFQKYYSEELHNECPRILKEKTNLNHVSRLNDLKECNKLQLPESLSKSQKLTKFTKRTIDICDEKYGVYLFVGAKNMRNQAGGLAEQCVELYLAPMWNSTASDRKTQLHNFISEKIKQSVQEDEDLRQKGIEEAQLNDPVFLHLKYLFVEQKEKIEYMENQLRQKSIIPNYSNQNFFNEKYEDCIDLIYDKTISGREKINALDECPTETTISFDDKEILRHSKHLAQLCEKAHNSFLNLSLEDYYASMRNQPASECVLLYKDPIWKYNQDDRMQVIEKFVYDKTLSDNQKYIERKNFVTEAHLNAGMVPILSDLYQYQKQKIELLENFLKTEKN</sequence>
<gene>
    <name evidence="1" type="ORF">C5F49_06815</name>
</gene>
<dbReference type="AlphaFoldDB" id="A0A7D5R162"/>
<organism evidence="1 2">
    <name type="scientific">Nitrosopumilus oxyclinae</name>
    <dbReference type="NCBI Taxonomy" id="1959104"/>
    <lineage>
        <taxon>Archaea</taxon>
        <taxon>Nitrososphaerota</taxon>
        <taxon>Nitrososphaeria</taxon>
        <taxon>Nitrosopumilales</taxon>
        <taxon>Nitrosopumilaceae</taxon>
        <taxon>Nitrosopumilus</taxon>
    </lineage>
</organism>
<reference evidence="1 2" key="1">
    <citation type="submission" date="2018-02" db="EMBL/GenBank/DDBJ databases">
        <title>Complete genome of Nitrosopumilus oxyclinae HCE1.</title>
        <authorList>
            <person name="Qin W."/>
            <person name="Zheng Y."/>
            <person name="Stahl D.A."/>
        </authorList>
    </citation>
    <scope>NUCLEOTIDE SEQUENCE [LARGE SCALE GENOMIC DNA]</scope>
    <source>
        <strain evidence="1 2">HCE1</strain>
    </source>
</reference>
<dbReference type="Proteomes" id="UP000509441">
    <property type="component" value="Chromosome"/>
</dbReference>
<protein>
    <submittedName>
        <fullName evidence="1">Uncharacterized protein</fullName>
    </submittedName>
</protein>
<name>A0A7D5R162_9ARCH</name>
<accession>A0A7D5R162</accession>
<dbReference type="KEGG" id="nox:C5F49_06815"/>
<keyword evidence="2" id="KW-1185">Reference proteome</keyword>
<evidence type="ECO:0000313" key="1">
    <source>
        <dbReference type="EMBL" id="QLH05060.1"/>
    </source>
</evidence>
<evidence type="ECO:0000313" key="2">
    <source>
        <dbReference type="Proteomes" id="UP000509441"/>
    </source>
</evidence>
<dbReference type="EMBL" id="CP026994">
    <property type="protein sequence ID" value="QLH05060.1"/>
    <property type="molecule type" value="Genomic_DNA"/>
</dbReference>
<proteinExistence type="predicted"/>